<evidence type="ECO:0000313" key="7">
    <source>
        <dbReference type="Proteomes" id="UP000321424"/>
    </source>
</evidence>
<gene>
    <name evidence="6" type="ORF">NN4_71510</name>
</gene>
<comment type="subcellular location">
    <subcellularLocation>
        <location evidence="1">Membrane</location>
        <topology evidence="1">Multi-pass membrane protein</topology>
    </subcellularLocation>
</comment>
<feature type="transmembrane region" description="Helical" evidence="5">
    <location>
        <begin position="367"/>
        <end position="388"/>
    </location>
</feature>
<comment type="caution">
    <text evidence="6">The sequence shown here is derived from an EMBL/GenBank/DDBJ whole genome shotgun (WGS) entry which is preliminary data.</text>
</comment>
<evidence type="ECO:0000256" key="5">
    <source>
        <dbReference type="SAM" id="Phobius"/>
    </source>
</evidence>
<evidence type="ECO:0000256" key="2">
    <source>
        <dbReference type="ARBA" id="ARBA00022692"/>
    </source>
</evidence>
<organism evidence="6 7">
    <name type="scientific">Nocardia ninae NBRC 108245</name>
    <dbReference type="NCBI Taxonomy" id="1210091"/>
    <lineage>
        <taxon>Bacteria</taxon>
        <taxon>Bacillati</taxon>
        <taxon>Actinomycetota</taxon>
        <taxon>Actinomycetes</taxon>
        <taxon>Mycobacteriales</taxon>
        <taxon>Nocardiaceae</taxon>
        <taxon>Nocardia</taxon>
    </lineage>
</organism>
<evidence type="ECO:0000256" key="1">
    <source>
        <dbReference type="ARBA" id="ARBA00004141"/>
    </source>
</evidence>
<sequence length="392" mass="39374">MPMLTSGPSTTDIRSALWSVRLTFFLTGSLFATWVARTPTIKDELGLDEAGLATAFAGLNIGAVLGLQLGKFVTLRFGSRATLRLAVPPFALSLSGLLVAGNLAGLTAALLVFAVLNSVVDVAMNAHGVAVEQASGRPLLSGIHACHSLGMIGGSLVGAAVERAQVTLAGHFLGVSVLVAAAAVLGARGMLPSATDRTVRGAEVAGGSARRWPTRLIVLGVLAFCVALAEGAANDWTAVYLRDETHASTTVAALGFALFAGSMCAGRLLGDQLVAWSGPVRPFLIGTVAAGLGLGTALLIGDTTAALIGLAVFGLGISCTLPLAFAASGTVAGVAPARAIANVSFVGYLGFFTGPVLIGYVAQSHGLTVGLAIPVLFVLAAAAGAGALRTRH</sequence>
<dbReference type="Proteomes" id="UP000321424">
    <property type="component" value="Unassembled WGS sequence"/>
</dbReference>
<keyword evidence="2 5" id="KW-0812">Transmembrane</keyword>
<dbReference type="GO" id="GO:0016020">
    <property type="term" value="C:membrane"/>
    <property type="evidence" value="ECO:0007669"/>
    <property type="project" value="UniProtKB-SubCell"/>
</dbReference>
<feature type="transmembrane region" description="Helical" evidence="5">
    <location>
        <begin position="20"/>
        <end position="38"/>
    </location>
</feature>
<feature type="transmembrane region" description="Helical" evidence="5">
    <location>
        <begin position="282"/>
        <end position="300"/>
    </location>
</feature>
<dbReference type="PANTHER" id="PTHR23514">
    <property type="entry name" value="BYPASS OF STOP CODON PROTEIN 6"/>
    <property type="match status" value="1"/>
</dbReference>
<dbReference type="OrthoDB" id="9809599at2"/>
<dbReference type="GO" id="GO:0022857">
    <property type="term" value="F:transmembrane transporter activity"/>
    <property type="evidence" value="ECO:0007669"/>
    <property type="project" value="InterPro"/>
</dbReference>
<dbReference type="InterPro" id="IPR051788">
    <property type="entry name" value="MFS_Transporter"/>
</dbReference>
<dbReference type="InterPro" id="IPR036259">
    <property type="entry name" value="MFS_trans_sf"/>
</dbReference>
<name>A0A511MPW4_9NOCA</name>
<evidence type="ECO:0000313" key="6">
    <source>
        <dbReference type="EMBL" id="GEM42632.1"/>
    </source>
</evidence>
<dbReference type="AlphaFoldDB" id="A0A511MPW4"/>
<accession>A0A511MPW4</accession>
<dbReference type="Gene3D" id="1.20.1250.20">
    <property type="entry name" value="MFS general substrate transporter like domains"/>
    <property type="match status" value="1"/>
</dbReference>
<dbReference type="CDD" id="cd17393">
    <property type="entry name" value="MFS_MosC_like"/>
    <property type="match status" value="1"/>
</dbReference>
<dbReference type="EMBL" id="BJXA01000073">
    <property type="protein sequence ID" value="GEM42632.1"/>
    <property type="molecule type" value="Genomic_DNA"/>
</dbReference>
<feature type="transmembrane region" description="Helical" evidence="5">
    <location>
        <begin position="249"/>
        <end position="270"/>
    </location>
</feature>
<reference evidence="6 7" key="1">
    <citation type="submission" date="2019-07" db="EMBL/GenBank/DDBJ databases">
        <title>Whole genome shotgun sequence of Nocardia ninae NBRC 108245.</title>
        <authorList>
            <person name="Hosoyama A."/>
            <person name="Uohara A."/>
            <person name="Ohji S."/>
            <person name="Ichikawa N."/>
        </authorList>
    </citation>
    <scope>NUCLEOTIDE SEQUENCE [LARGE SCALE GENOMIC DNA]</scope>
    <source>
        <strain evidence="6 7">NBRC 108245</strain>
    </source>
</reference>
<keyword evidence="4 5" id="KW-0472">Membrane</keyword>
<feature type="transmembrane region" description="Helical" evidence="5">
    <location>
        <begin position="172"/>
        <end position="191"/>
    </location>
</feature>
<keyword evidence="3 5" id="KW-1133">Transmembrane helix</keyword>
<evidence type="ECO:0000256" key="3">
    <source>
        <dbReference type="ARBA" id="ARBA00022989"/>
    </source>
</evidence>
<evidence type="ECO:0000256" key="4">
    <source>
        <dbReference type="ARBA" id="ARBA00023136"/>
    </source>
</evidence>
<protein>
    <submittedName>
        <fullName evidence="6">MFS transporter</fullName>
    </submittedName>
</protein>
<dbReference type="Pfam" id="PF07690">
    <property type="entry name" value="MFS_1"/>
    <property type="match status" value="1"/>
</dbReference>
<feature type="transmembrane region" description="Helical" evidence="5">
    <location>
        <begin position="306"/>
        <end position="327"/>
    </location>
</feature>
<feature type="transmembrane region" description="Helical" evidence="5">
    <location>
        <begin position="50"/>
        <end position="69"/>
    </location>
</feature>
<keyword evidence="7" id="KW-1185">Reference proteome</keyword>
<dbReference type="PANTHER" id="PTHR23514:SF13">
    <property type="entry name" value="INNER MEMBRANE PROTEIN YBJJ"/>
    <property type="match status" value="1"/>
</dbReference>
<dbReference type="InterPro" id="IPR011701">
    <property type="entry name" value="MFS"/>
</dbReference>
<dbReference type="SUPFAM" id="SSF103473">
    <property type="entry name" value="MFS general substrate transporter"/>
    <property type="match status" value="1"/>
</dbReference>
<feature type="transmembrane region" description="Helical" evidence="5">
    <location>
        <begin position="90"/>
        <end position="116"/>
    </location>
</feature>
<feature type="transmembrane region" description="Helical" evidence="5">
    <location>
        <begin position="339"/>
        <end position="361"/>
    </location>
</feature>
<proteinExistence type="predicted"/>
<feature type="transmembrane region" description="Helical" evidence="5">
    <location>
        <begin position="212"/>
        <end position="229"/>
    </location>
</feature>